<dbReference type="OMA" id="MMSPGTM"/>
<feature type="region of interest" description="Disordered" evidence="1">
    <location>
        <begin position="240"/>
        <end position="291"/>
    </location>
</feature>
<dbReference type="AlphaFoldDB" id="A4S582"/>
<dbReference type="RefSeq" id="XP_001420727.1">
    <property type="nucleotide sequence ID" value="XM_001420690.1"/>
</dbReference>
<keyword evidence="3" id="KW-1185">Reference proteome</keyword>
<evidence type="ECO:0000313" key="2">
    <source>
        <dbReference type="EMBL" id="ABO99020.1"/>
    </source>
</evidence>
<feature type="region of interest" description="Disordered" evidence="1">
    <location>
        <begin position="1"/>
        <end position="177"/>
    </location>
</feature>
<dbReference type="EMBL" id="CP000592">
    <property type="protein sequence ID" value="ABO99020.1"/>
    <property type="molecule type" value="Genomic_DNA"/>
</dbReference>
<organism evidence="2 3">
    <name type="scientific">Ostreococcus lucimarinus (strain CCE9901)</name>
    <dbReference type="NCBI Taxonomy" id="436017"/>
    <lineage>
        <taxon>Eukaryota</taxon>
        <taxon>Viridiplantae</taxon>
        <taxon>Chlorophyta</taxon>
        <taxon>Mamiellophyceae</taxon>
        <taxon>Mamiellales</taxon>
        <taxon>Bathycoccaceae</taxon>
        <taxon>Ostreococcus</taxon>
    </lineage>
</organism>
<dbReference type="GeneID" id="5004792"/>
<accession>A4S582</accession>
<gene>
    <name evidence="2" type="ORF">OSTLU_17478</name>
</gene>
<dbReference type="HOGENOM" id="CLU_957758_0_0_1"/>
<evidence type="ECO:0000313" key="3">
    <source>
        <dbReference type="Proteomes" id="UP000001568"/>
    </source>
</evidence>
<name>A4S582_OSTLU</name>
<feature type="compositionally biased region" description="Polar residues" evidence="1">
    <location>
        <begin position="275"/>
        <end position="284"/>
    </location>
</feature>
<evidence type="ECO:0000256" key="1">
    <source>
        <dbReference type="SAM" id="MobiDB-lite"/>
    </source>
</evidence>
<proteinExistence type="predicted"/>
<dbReference type="OrthoDB" id="10588651at2759"/>
<feature type="compositionally biased region" description="Acidic residues" evidence="1">
    <location>
        <begin position="116"/>
        <end position="127"/>
    </location>
</feature>
<protein>
    <submittedName>
        <fullName evidence="2">Uncharacterized protein</fullName>
    </submittedName>
</protein>
<feature type="compositionally biased region" description="Polar residues" evidence="1">
    <location>
        <begin position="33"/>
        <end position="44"/>
    </location>
</feature>
<feature type="compositionally biased region" description="Acidic residues" evidence="1">
    <location>
        <begin position="58"/>
        <end position="68"/>
    </location>
</feature>
<dbReference type="Proteomes" id="UP000001568">
    <property type="component" value="Chromosome 12"/>
</dbReference>
<sequence length="291" mass="30762">MQKIAPIDDTPEDYGGGESQARSPRRDGGAANASRTMRATTSSPGRGKYMANQRALEMESESEDEDELVTAATAKATQEGEFSNVPAPGVKPLLLASPNAKKLALERKTKKPTIVFDDDDDDDDEEIMPTQTASQMQTSPPKKSPKKSPKRASTSPRSPAKRRKVVEPDVPASPPIGIVGRVVNAAAEALGFSSPFKASQAESPLVGAAGFASPSAPTSLMMSPGTMTNIVGSVARSVLDDDEDHAGKVEWGSRGGYEGGKRGARRKLDLADENASPSKKSTTARALERLR</sequence>
<dbReference type="KEGG" id="olu:OSTLU_17478"/>
<reference evidence="2 3" key="1">
    <citation type="journal article" date="2007" name="Proc. Natl. Acad. Sci. U.S.A.">
        <title>The tiny eukaryote Ostreococcus provides genomic insights into the paradox of plankton speciation.</title>
        <authorList>
            <person name="Palenik B."/>
            <person name="Grimwood J."/>
            <person name="Aerts A."/>
            <person name="Rouze P."/>
            <person name="Salamov A."/>
            <person name="Putnam N."/>
            <person name="Dupont C."/>
            <person name="Jorgensen R."/>
            <person name="Derelle E."/>
            <person name="Rombauts S."/>
            <person name="Zhou K."/>
            <person name="Otillar R."/>
            <person name="Merchant S.S."/>
            <person name="Podell S."/>
            <person name="Gaasterland T."/>
            <person name="Napoli C."/>
            <person name="Gendler K."/>
            <person name="Manuell A."/>
            <person name="Tai V."/>
            <person name="Vallon O."/>
            <person name="Piganeau G."/>
            <person name="Jancek S."/>
            <person name="Heijde M."/>
            <person name="Jabbari K."/>
            <person name="Bowler C."/>
            <person name="Lohr M."/>
            <person name="Robbens S."/>
            <person name="Werner G."/>
            <person name="Dubchak I."/>
            <person name="Pazour G.J."/>
            <person name="Ren Q."/>
            <person name="Paulsen I."/>
            <person name="Delwiche C."/>
            <person name="Schmutz J."/>
            <person name="Rokhsar D."/>
            <person name="Van de Peer Y."/>
            <person name="Moreau H."/>
            <person name="Grigoriev I.V."/>
        </authorList>
    </citation>
    <scope>NUCLEOTIDE SEQUENCE [LARGE SCALE GENOMIC DNA]</scope>
    <source>
        <strain evidence="2 3">CCE9901</strain>
    </source>
</reference>
<dbReference type="Gramene" id="ABO99020">
    <property type="protein sequence ID" value="ABO99020"/>
    <property type="gene ID" value="OSTLU_17478"/>
</dbReference>